<protein>
    <submittedName>
        <fullName evidence="1">Uncharacterized protein</fullName>
    </submittedName>
</protein>
<name>A0A3B0AMM6_9ACTN</name>
<dbReference type="RefSeq" id="WP_120759411.1">
    <property type="nucleotide sequence ID" value="NZ_RBAM01000024.1"/>
</dbReference>
<proteinExistence type="predicted"/>
<dbReference type="EMBL" id="RBAM01000024">
    <property type="protein sequence ID" value="RKN61909.1"/>
    <property type="molecule type" value="Genomic_DNA"/>
</dbReference>
<comment type="caution">
    <text evidence="1">The sequence shown here is derived from an EMBL/GenBank/DDBJ whole genome shotgun (WGS) entry which is preliminary data.</text>
</comment>
<accession>A0A3B0AMM6</accession>
<sequence length="113" mass="12261">MTGPIRAACGPHPIHITPTTLGAEVDVSPWLRTVLADITAHDGDVLDEIRAWDEYIAHDAQTETQRAHGRREVDERIEALAEKHGQLTTTAPQAARIAQALNEAAATHERTAA</sequence>
<dbReference type="Proteomes" id="UP000270343">
    <property type="component" value="Unassembled WGS sequence"/>
</dbReference>
<dbReference type="AlphaFoldDB" id="A0A3B0AMM6"/>
<evidence type="ECO:0000313" key="2">
    <source>
        <dbReference type="Proteomes" id="UP000270343"/>
    </source>
</evidence>
<evidence type="ECO:0000313" key="1">
    <source>
        <dbReference type="EMBL" id="RKN61909.1"/>
    </source>
</evidence>
<organism evidence="1 2">
    <name type="scientific">Streptomyces klenkii</name>
    <dbReference type="NCBI Taxonomy" id="1420899"/>
    <lineage>
        <taxon>Bacteria</taxon>
        <taxon>Bacillati</taxon>
        <taxon>Actinomycetota</taxon>
        <taxon>Actinomycetes</taxon>
        <taxon>Kitasatosporales</taxon>
        <taxon>Streptomycetaceae</taxon>
        <taxon>Streptomyces</taxon>
    </lineage>
</organism>
<keyword evidence="2" id="KW-1185">Reference proteome</keyword>
<gene>
    <name evidence="1" type="ORF">D7231_32070</name>
</gene>
<reference evidence="1 2" key="1">
    <citation type="journal article" date="2015" name="Antonie Van Leeuwenhoek">
        <title>Streptomyces klenkii sp. nov., isolated from deep marine sediment.</title>
        <authorList>
            <person name="Veyisoglu A."/>
            <person name="Sahin N."/>
        </authorList>
    </citation>
    <scope>NUCLEOTIDE SEQUENCE [LARGE SCALE GENOMIC DNA]</scope>
    <source>
        <strain evidence="1 2">KCTC 29202</strain>
    </source>
</reference>